<evidence type="ECO:0000313" key="2">
    <source>
        <dbReference type="EMBL" id="POZ85563.1"/>
    </source>
</evidence>
<protein>
    <submittedName>
        <fullName evidence="2">Uncharacterized protein</fullName>
    </submittedName>
</protein>
<feature type="region of interest" description="Disordered" evidence="1">
    <location>
        <begin position="57"/>
        <end position="81"/>
    </location>
</feature>
<comment type="caution">
    <text evidence="2">The sequence shown here is derived from an EMBL/GenBank/DDBJ whole genome shotgun (WGS) entry which is preliminary data.</text>
</comment>
<name>A0A2S5E2D2_9BURK</name>
<gene>
    <name evidence="2" type="ORF">C3743_03150</name>
</gene>
<proteinExistence type="predicted"/>
<dbReference type="RefSeq" id="WP_089443043.1">
    <property type="nucleotide sequence ID" value="NZ_CM009576.1"/>
</dbReference>
<sequence>MADVDSMMADYYRLSRFAGGPLWNCPADIAHYYDCMQRNPRISLRLIASDIRINAQPNIGSNDIDSYPVPSIATQESPPYP</sequence>
<dbReference type="Proteomes" id="UP000238655">
    <property type="component" value="Chromosome 2"/>
</dbReference>
<organism evidence="2 3">
    <name type="scientific">Burkholderia contaminans</name>
    <dbReference type="NCBI Taxonomy" id="488447"/>
    <lineage>
        <taxon>Bacteria</taxon>
        <taxon>Pseudomonadati</taxon>
        <taxon>Pseudomonadota</taxon>
        <taxon>Betaproteobacteria</taxon>
        <taxon>Burkholderiales</taxon>
        <taxon>Burkholderiaceae</taxon>
        <taxon>Burkholderia</taxon>
        <taxon>Burkholderia cepacia complex</taxon>
    </lineage>
</organism>
<dbReference type="AlphaFoldDB" id="A0A2S5E2D2"/>
<dbReference type="EMBL" id="PQVP01000001">
    <property type="protein sequence ID" value="POZ85563.1"/>
    <property type="molecule type" value="Genomic_DNA"/>
</dbReference>
<reference evidence="2 3" key="1">
    <citation type="submission" date="2018-01" db="EMBL/GenBank/DDBJ databases">
        <title>Successful Treatment of Persistent Burkholderia cepacia Bacteremia with Ceftazidime-Avibactam.</title>
        <authorList>
            <person name="Tamma P."/>
            <person name="Fan Y."/>
            <person name="Bergman Y."/>
            <person name="Sick-Samuels A."/>
            <person name="Hsu A."/>
            <person name="Timp W."/>
            <person name="Simner P."/>
        </authorList>
    </citation>
    <scope>NUCLEOTIDE SEQUENCE [LARGE SCALE GENOMIC DNA]</scope>
    <source>
        <strain evidence="2 3">170816</strain>
    </source>
</reference>
<evidence type="ECO:0000313" key="3">
    <source>
        <dbReference type="Proteomes" id="UP000238655"/>
    </source>
</evidence>
<feature type="compositionally biased region" description="Polar residues" evidence="1">
    <location>
        <begin position="72"/>
        <end position="81"/>
    </location>
</feature>
<evidence type="ECO:0000256" key="1">
    <source>
        <dbReference type="SAM" id="MobiDB-lite"/>
    </source>
</evidence>
<accession>A0A2S5E2D2</accession>